<proteinExistence type="inferred from homology"/>
<reference evidence="3" key="1">
    <citation type="submission" date="2022-03" db="EMBL/GenBank/DDBJ databases">
        <authorList>
            <person name="Martin C."/>
        </authorList>
    </citation>
    <scope>NUCLEOTIDE SEQUENCE</scope>
</reference>
<accession>A0A8J1UE59</accession>
<evidence type="ECO:0000313" key="4">
    <source>
        <dbReference type="Proteomes" id="UP000749559"/>
    </source>
</evidence>
<dbReference type="Gene3D" id="2.70.98.10">
    <property type="match status" value="1"/>
</dbReference>
<evidence type="ECO:0000313" key="3">
    <source>
        <dbReference type="EMBL" id="CAH1785682.1"/>
    </source>
</evidence>
<dbReference type="InterPro" id="IPR038970">
    <property type="entry name" value="Lyase_8"/>
</dbReference>
<comment type="similarity">
    <text evidence="1">Belongs to the polysaccharide lyase 8 family.</text>
</comment>
<dbReference type="InterPro" id="IPR008929">
    <property type="entry name" value="Chondroitin_lyas"/>
</dbReference>
<dbReference type="PANTHER" id="PTHR38481">
    <property type="entry name" value="HYALURONATE LYASE"/>
    <property type="match status" value="1"/>
</dbReference>
<dbReference type="AlphaFoldDB" id="A0A8J1UE59"/>
<evidence type="ECO:0000256" key="1">
    <source>
        <dbReference type="ARBA" id="ARBA00006699"/>
    </source>
</evidence>
<dbReference type="GO" id="GO:0016837">
    <property type="term" value="F:carbon-oxygen lyase activity, acting on polysaccharides"/>
    <property type="evidence" value="ECO:0007669"/>
    <property type="project" value="UniProtKB-ARBA"/>
</dbReference>
<dbReference type="PANTHER" id="PTHR38481:SF1">
    <property type="entry name" value="HYALURONATE LYASE"/>
    <property type="match status" value="1"/>
</dbReference>
<dbReference type="Gene3D" id="1.50.10.100">
    <property type="entry name" value="Chondroitin AC/alginate lyase"/>
    <property type="match status" value="1"/>
</dbReference>
<organism evidence="3 4">
    <name type="scientific">Owenia fusiformis</name>
    <name type="common">Polychaete worm</name>
    <dbReference type="NCBI Taxonomy" id="6347"/>
    <lineage>
        <taxon>Eukaryota</taxon>
        <taxon>Metazoa</taxon>
        <taxon>Spiralia</taxon>
        <taxon>Lophotrochozoa</taxon>
        <taxon>Annelida</taxon>
        <taxon>Polychaeta</taxon>
        <taxon>Sedentaria</taxon>
        <taxon>Canalipalpata</taxon>
        <taxon>Sabellida</taxon>
        <taxon>Oweniida</taxon>
        <taxon>Oweniidae</taxon>
        <taxon>Owenia</taxon>
    </lineage>
</organism>
<comment type="caution">
    <text evidence="3">The sequence shown here is derived from an EMBL/GenBank/DDBJ whole genome shotgun (WGS) entry which is preliminary data.</text>
</comment>
<dbReference type="GO" id="GO:0030246">
    <property type="term" value="F:carbohydrate binding"/>
    <property type="evidence" value="ECO:0007669"/>
    <property type="project" value="InterPro"/>
</dbReference>
<feature type="domain" description="Polysaccharide lyase family 8 central" evidence="2">
    <location>
        <begin position="365"/>
        <end position="575"/>
    </location>
</feature>
<dbReference type="Pfam" id="PF02278">
    <property type="entry name" value="Lyase_8"/>
    <property type="match status" value="1"/>
</dbReference>
<dbReference type="GO" id="GO:0005576">
    <property type="term" value="C:extracellular region"/>
    <property type="evidence" value="ECO:0007669"/>
    <property type="project" value="InterPro"/>
</dbReference>
<dbReference type="GO" id="GO:0005975">
    <property type="term" value="P:carbohydrate metabolic process"/>
    <property type="evidence" value="ECO:0007669"/>
    <property type="project" value="InterPro"/>
</dbReference>
<keyword evidence="4" id="KW-1185">Reference proteome</keyword>
<evidence type="ECO:0000259" key="2">
    <source>
        <dbReference type="Pfam" id="PF02278"/>
    </source>
</evidence>
<gene>
    <name evidence="3" type="ORF">OFUS_LOCUS11702</name>
</gene>
<name>A0A8J1UE59_OWEFU</name>
<dbReference type="Proteomes" id="UP000749559">
    <property type="component" value="Unassembled WGS sequence"/>
</dbReference>
<dbReference type="SUPFAM" id="SSF48230">
    <property type="entry name" value="Chondroitin AC/alginate lyase"/>
    <property type="match status" value="1"/>
</dbReference>
<dbReference type="EMBL" id="CAIIXF020000006">
    <property type="protein sequence ID" value="CAH1785682.1"/>
    <property type="molecule type" value="Genomic_DNA"/>
</dbReference>
<dbReference type="SUPFAM" id="SSF74650">
    <property type="entry name" value="Galactose mutarotase-like"/>
    <property type="match status" value="1"/>
</dbReference>
<protein>
    <recommendedName>
        <fullName evidence="2">Polysaccharide lyase family 8 central domain-containing protein</fullName>
    </recommendedName>
</protein>
<dbReference type="InterPro" id="IPR011013">
    <property type="entry name" value="Gal_mutarotase_sf_dom"/>
</dbReference>
<dbReference type="InterPro" id="IPR003159">
    <property type="entry name" value="Lyase_8_central_dom"/>
</dbReference>
<sequence length="580" mass="67039">MNAGTVAENYHQTVLGAKFRASAMPSDYAGETHAISKSMQSVNLRTVNLDGSFSDIKYRDNKHAGSTPFCSHGERLARLLQAYNIRRPLNYFWQNTTTKRWIIKSWEYLAYDAPENKDWNWWGVQIATPRSLWPGLFLSKEFIPEKLYNDLIERYWTRVKVWDYARKDGKMSASNLANRAFQGLFEMYHQNEKKFIERKTEVMELLGEEIVNKSSYQGEGVGADYCIHVHNMHVGLWEAPYYNSHLRLMIYNGGYGGEYLKRFAQIIILFQNTTFQVGEIVLSEFFNMFLECHQYLCRGRTFEPTSVGRNIDDNQKVTFWAAYNSIYKVASALLQLGYRTKELDNAISRFLNHGPNEKTALVGNRALFASDMIVHHRIGYMASVRMFSSRTVRPETWIGRRTNNPNGYYTGDGFVSVLQNDNEFGKRYNEVFQYYDWEKIPGTTVLYSGNVPQEGMERVGTPNFLHHISNADFVGSASDGMYGAAAMVYDRPTVKFTMKKTWFFFDNEIVCMGSDISMRSGERFDTSNIITTLNQIVRYGPIGYSTAKSLHQYVDWNTTSELVQTRWIHHANIGCHYYTA</sequence>
<dbReference type="InterPro" id="IPR014718">
    <property type="entry name" value="GH-type_carb-bd"/>
</dbReference>
<dbReference type="OrthoDB" id="5980780at2759"/>